<reference evidence="1" key="1">
    <citation type="submission" date="2021-05" db="EMBL/GenBank/DDBJ databases">
        <authorList>
            <person name="Scholz U."/>
            <person name="Mascher M."/>
            <person name="Fiebig A."/>
        </authorList>
    </citation>
    <scope>NUCLEOTIDE SEQUENCE [LARGE SCALE GENOMIC DNA]</scope>
</reference>
<dbReference type="Proteomes" id="UP001732700">
    <property type="component" value="Chromosome 2D"/>
</dbReference>
<proteinExistence type="predicted"/>
<evidence type="ECO:0000313" key="2">
    <source>
        <dbReference type="Proteomes" id="UP001732700"/>
    </source>
</evidence>
<reference evidence="1" key="2">
    <citation type="submission" date="2025-09" db="UniProtKB">
        <authorList>
            <consortium name="EnsemblPlants"/>
        </authorList>
    </citation>
    <scope>IDENTIFICATION</scope>
</reference>
<name>A0ACD5VB83_AVESA</name>
<organism evidence="1 2">
    <name type="scientific">Avena sativa</name>
    <name type="common">Oat</name>
    <dbReference type="NCBI Taxonomy" id="4498"/>
    <lineage>
        <taxon>Eukaryota</taxon>
        <taxon>Viridiplantae</taxon>
        <taxon>Streptophyta</taxon>
        <taxon>Embryophyta</taxon>
        <taxon>Tracheophyta</taxon>
        <taxon>Spermatophyta</taxon>
        <taxon>Magnoliopsida</taxon>
        <taxon>Liliopsida</taxon>
        <taxon>Poales</taxon>
        <taxon>Poaceae</taxon>
        <taxon>BOP clade</taxon>
        <taxon>Pooideae</taxon>
        <taxon>Poodae</taxon>
        <taxon>Poeae</taxon>
        <taxon>Poeae Chloroplast Group 1 (Aveneae type)</taxon>
        <taxon>Aveninae</taxon>
        <taxon>Avena</taxon>
    </lineage>
</organism>
<evidence type="ECO:0000313" key="1">
    <source>
        <dbReference type="EnsemblPlants" id="AVESA.00010b.r2.2DG0397140.1.CDS"/>
    </source>
</evidence>
<dbReference type="EnsemblPlants" id="AVESA.00010b.r2.2DG0397140.1">
    <property type="protein sequence ID" value="AVESA.00010b.r2.2DG0397140.1.CDS"/>
    <property type="gene ID" value="AVESA.00010b.r2.2DG0397140"/>
</dbReference>
<protein>
    <submittedName>
        <fullName evidence="1">Uncharacterized protein</fullName>
    </submittedName>
</protein>
<accession>A0ACD5VB83</accession>
<keyword evidence="2" id="KW-1185">Reference proteome</keyword>
<sequence>MKVRGNESSKKLVCGGAAAAWLLVPLLVLVVLKTDCLPQVTRLRETNATQISDFFFSMRQYGLVSISKNNNGVTSNQVQYPGATKENVVQSVTQVSDETVRNVSSSGLESEGISQQQQQQLEVVKLEAADDFVAEAPPSSASGDKIAGDGVDAIKDLEHEKDFLAMNGEIDGSLQNSDMAAPRSKLTCNFSSRHMDICAMEGDVRVHGKSATVYLLAASNDSYWPENGTVTVRPFTRKYELSTMEMVREVTIRPSAPVAPTDDTAPPRCMVTHDVPAVVFSTGPDRGNFFHGMGDLIIPLYNTAREYDGHVQLMATDYNPGFISHYQHILAALSVYPVIDFDADEAVHCFPSVRVGIETHGELLIDPALSRKGYTMVDFREFLRSAYSLKHARVSPASRSSSGKRPRLVMVLREHSRAITNEAEAIATATEVGFDVVAAGPEMVHDIARFAEVVNACDVIVGVHGAGLTNMLFLPHNGTVMQIIPWGGLKFICWHEFGRPVPDMGLRYVEYEVDAEETTLKDVYPRDHPVFTDPISVQHQGFSTLFSIFLDGQNVTLHIGRFKGLCIASVFNGRLSESHIVRKLTSSDETVKVCVRLPYPLFVKLLSMVVMKGLLSGEHDSHSEGL</sequence>